<reference evidence="6 7" key="1">
    <citation type="submission" date="2016-02" db="EMBL/GenBank/DDBJ databases">
        <title>Genome sequence of Clostridium tepidiprofundi DSM 19306.</title>
        <authorList>
            <person name="Poehlein A."/>
            <person name="Daniel R."/>
        </authorList>
    </citation>
    <scope>NUCLEOTIDE SEQUENCE [LARGE SCALE GENOMIC DNA]</scope>
    <source>
        <strain evidence="6 7">DSM 19306</strain>
    </source>
</reference>
<keyword evidence="4" id="KW-0175">Coiled coil</keyword>
<organism evidence="6 7">
    <name type="scientific">Clostridium tepidiprofundi DSM 19306</name>
    <dbReference type="NCBI Taxonomy" id="1121338"/>
    <lineage>
        <taxon>Bacteria</taxon>
        <taxon>Bacillati</taxon>
        <taxon>Bacillota</taxon>
        <taxon>Clostridia</taxon>
        <taxon>Eubacteriales</taxon>
        <taxon>Clostridiaceae</taxon>
        <taxon>Clostridium</taxon>
    </lineage>
</organism>
<name>A0A151B889_9CLOT</name>
<evidence type="ECO:0000313" key="6">
    <source>
        <dbReference type="EMBL" id="KYH35867.1"/>
    </source>
</evidence>
<dbReference type="InterPro" id="IPR027417">
    <property type="entry name" value="P-loop_NTPase"/>
</dbReference>
<feature type="coiled-coil region" evidence="4">
    <location>
        <begin position="472"/>
        <end position="530"/>
    </location>
</feature>
<proteinExistence type="inferred from homology"/>
<evidence type="ECO:0000256" key="2">
    <source>
        <dbReference type="ARBA" id="ARBA00011322"/>
    </source>
</evidence>
<dbReference type="Gene3D" id="3.40.50.300">
    <property type="entry name" value="P-loop containing nucleotide triphosphate hydrolases"/>
    <property type="match status" value="1"/>
</dbReference>
<dbReference type="Proteomes" id="UP000075531">
    <property type="component" value="Unassembled WGS sequence"/>
</dbReference>
<dbReference type="InterPro" id="IPR038729">
    <property type="entry name" value="Rad50/SbcC_AAA"/>
</dbReference>
<protein>
    <recommendedName>
        <fullName evidence="3">Nuclease SbcCD subunit C</fullName>
    </recommendedName>
</protein>
<dbReference type="PATRIC" id="fig|1121338.3.peg.264"/>
<dbReference type="STRING" id="1121338.CLTEP_02600"/>
<feature type="coiled-coil region" evidence="4">
    <location>
        <begin position="285"/>
        <end position="347"/>
    </location>
</feature>
<evidence type="ECO:0000256" key="4">
    <source>
        <dbReference type="SAM" id="Coils"/>
    </source>
</evidence>
<dbReference type="SUPFAM" id="SSF52540">
    <property type="entry name" value="P-loop containing nucleoside triphosphate hydrolases"/>
    <property type="match status" value="1"/>
</dbReference>
<keyword evidence="7" id="KW-1185">Reference proteome</keyword>
<dbReference type="GO" id="GO:0016887">
    <property type="term" value="F:ATP hydrolysis activity"/>
    <property type="evidence" value="ECO:0007669"/>
    <property type="project" value="InterPro"/>
</dbReference>
<dbReference type="GO" id="GO:0006302">
    <property type="term" value="P:double-strand break repair"/>
    <property type="evidence" value="ECO:0007669"/>
    <property type="project" value="InterPro"/>
</dbReference>
<dbReference type="AlphaFoldDB" id="A0A151B889"/>
<dbReference type="RefSeq" id="WP_066821343.1">
    <property type="nucleotide sequence ID" value="NZ_LTBA01000001.1"/>
</dbReference>
<dbReference type="EMBL" id="LTBA01000001">
    <property type="protein sequence ID" value="KYH35867.1"/>
    <property type="molecule type" value="Genomic_DNA"/>
</dbReference>
<dbReference type="PANTHER" id="PTHR32114">
    <property type="entry name" value="ABC TRANSPORTER ABCH.3"/>
    <property type="match status" value="1"/>
</dbReference>
<dbReference type="Pfam" id="PF13476">
    <property type="entry name" value="AAA_23"/>
    <property type="match status" value="1"/>
</dbReference>
<evidence type="ECO:0000313" key="7">
    <source>
        <dbReference type="Proteomes" id="UP000075531"/>
    </source>
</evidence>
<evidence type="ECO:0000256" key="1">
    <source>
        <dbReference type="ARBA" id="ARBA00006930"/>
    </source>
</evidence>
<dbReference type="OrthoDB" id="1698838at2"/>
<feature type="domain" description="Rad50/SbcC-type AAA" evidence="5">
    <location>
        <begin position="7"/>
        <end position="320"/>
    </location>
</feature>
<evidence type="ECO:0000259" key="5">
    <source>
        <dbReference type="Pfam" id="PF13476"/>
    </source>
</evidence>
<comment type="caution">
    <text evidence="6">The sequence shown here is derived from an EMBL/GenBank/DDBJ whole genome shotgun (WGS) entry which is preliminary data.</text>
</comment>
<comment type="subunit">
    <text evidence="2">Heterodimer of SbcC and SbcD.</text>
</comment>
<comment type="similarity">
    <text evidence="1">Belongs to the SMC family. SbcC subfamily.</text>
</comment>
<dbReference type="PANTHER" id="PTHR32114:SF2">
    <property type="entry name" value="ABC TRANSPORTER ABCH.3"/>
    <property type="match status" value="1"/>
</dbReference>
<evidence type="ECO:0000256" key="3">
    <source>
        <dbReference type="ARBA" id="ARBA00013368"/>
    </source>
</evidence>
<sequence length="645" mass="74863">MNIILKSLKIKNFKGIKDMSIDFGRVTNIYGENATGKTTIFDAFTWLLFDKDSRDRKDFDIKTIDNNGNVIHGLEHEVTGVLNVDGTDITLSKIYKEKWARKRGEATKEFTGHTTLYHINGVPVKKSEYQKKINDIIDENLFKLISNPLYFSNMMKWQDRRKVLLDIIGDITEARIIEFNCDLKALEQLLVDKDIDTLKKSIMARKKALNDEIKSIPYRIDELNNSIHKLDFEALEFRKRGIIAAIKNTEDKLLNSSKINEEFLKKQDKLYKLKSKLKDIEYVAKDKAEEPLKQLEFELREAEKEKSKLKMQLYKLETDIASKESFVSSIEEELEKLRNEWNLVNQETLNIPEESFICPTCKRPLEEHDIKAKKTEMIENFNQNKAEKLAAINTTGKQKKEKMEEFKFGIERLKIEKNSAVKKIEEVNEILAERKAKIDNFTPSIDLENNKEYQEVLKQIKELETKLSSPRIDNEIKELKIKKMQLDKELEEINSQLAYKEQNEKTKVRIKELMDKEKELAQKMAELEGQEFLCEEFIKTKVELLEDSINSKFKHVSFKLFDMQINGGLSETCEALINGVPFGSANTASQINAGLDIINTLTKHYNISTPVIIDNRESINKLIECNSQIINLIVSKDKKIRVEGI</sequence>
<gene>
    <name evidence="6" type="primary">smc_1</name>
    <name evidence="6" type="ORF">CLTEP_02600</name>
</gene>
<accession>A0A151B889</accession>